<accession>A0A9P5X4Y0</accession>
<name>A0A9P5X4Y0_9AGAR</name>
<evidence type="ECO:0000313" key="3">
    <source>
        <dbReference type="Proteomes" id="UP000807342"/>
    </source>
</evidence>
<dbReference type="AlphaFoldDB" id="A0A9P5X4Y0"/>
<reference evidence="2" key="1">
    <citation type="submission" date="2020-11" db="EMBL/GenBank/DDBJ databases">
        <authorList>
            <consortium name="DOE Joint Genome Institute"/>
            <person name="Ahrendt S."/>
            <person name="Riley R."/>
            <person name="Andreopoulos W."/>
            <person name="Labutti K."/>
            <person name="Pangilinan J."/>
            <person name="Ruiz-Duenas F.J."/>
            <person name="Barrasa J.M."/>
            <person name="Sanchez-Garcia M."/>
            <person name="Camarero S."/>
            <person name="Miyauchi S."/>
            <person name="Serrano A."/>
            <person name="Linde D."/>
            <person name="Babiker R."/>
            <person name="Drula E."/>
            <person name="Ayuso-Fernandez I."/>
            <person name="Pacheco R."/>
            <person name="Padilla G."/>
            <person name="Ferreira P."/>
            <person name="Barriuso J."/>
            <person name="Kellner H."/>
            <person name="Castanera R."/>
            <person name="Alfaro M."/>
            <person name="Ramirez L."/>
            <person name="Pisabarro A.G."/>
            <person name="Kuo A."/>
            <person name="Tritt A."/>
            <person name="Lipzen A."/>
            <person name="He G."/>
            <person name="Yan M."/>
            <person name="Ng V."/>
            <person name="Cullen D."/>
            <person name="Martin F."/>
            <person name="Rosso M.-N."/>
            <person name="Henrissat B."/>
            <person name="Hibbett D."/>
            <person name="Martinez A.T."/>
            <person name="Grigoriev I.V."/>
        </authorList>
    </citation>
    <scope>NUCLEOTIDE SEQUENCE</scope>
    <source>
        <strain evidence="2">MF-IS2</strain>
    </source>
</reference>
<proteinExistence type="predicted"/>
<feature type="transmembrane region" description="Helical" evidence="1">
    <location>
        <begin position="42"/>
        <end position="60"/>
    </location>
</feature>
<keyword evidence="1" id="KW-0812">Transmembrane</keyword>
<keyword evidence="1" id="KW-1133">Transmembrane helix</keyword>
<evidence type="ECO:0000313" key="2">
    <source>
        <dbReference type="EMBL" id="KAF9444568.1"/>
    </source>
</evidence>
<dbReference type="Proteomes" id="UP000807342">
    <property type="component" value="Unassembled WGS sequence"/>
</dbReference>
<organism evidence="2 3">
    <name type="scientific">Macrolepiota fuliginosa MF-IS2</name>
    <dbReference type="NCBI Taxonomy" id="1400762"/>
    <lineage>
        <taxon>Eukaryota</taxon>
        <taxon>Fungi</taxon>
        <taxon>Dikarya</taxon>
        <taxon>Basidiomycota</taxon>
        <taxon>Agaricomycotina</taxon>
        <taxon>Agaricomycetes</taxon>
        <taxon>Agaricomycetidae</taxon>
        <taxon>Agaricales</taxon>
        <taxon>Agaricineae</taxon>
        <taxon>Agaricaceae</taxon>
        <taxon>Macrolepiota</taxon>
    </lineage>
</organism>
<gene>
    <name evidence="2" type="ORF">P691DRAFT_786516</name>
</gene>
<comment type="caution">
    <text evidence="2">The sequence shown here is derived from an EMBL/GenBank/DDBJ whole genome shotgun (WGS) entry which is preliminary data.</text>
</comment>
<keyword evidence="1" id="KW-0472">Membrane</keyword>
<dbReference type="EMBL" id="MU151365">
    <property type="protein sequence ID" value="KAF9444568.1"/>
    <property type="molecule type" value="Genomic_DNA"/>
</dbReference>
<protein>
    <submittedName>
        <fullName evidence="2">Uncharacterized protein</fullName>
    </submittedName>
</protein>
<keyword evidence="3" id="KW-1185">Reference proteome</keyword>
<evidence type="ECO:0000256" key="1">
    <source>
        <dbReference type="SAM" id="Phobius"/>
    </source>
</evidence>
<sequence>MYENFEKAWKILTGCIFMCILHPCPPHTGKNKFRKAHRVDPLFIYLSNSYCGFMVTYTVYAKYQRRARQLVAVEAYKDSGSNVHLQDDGAALMLIRGPVHLRQAPRSSLLQSFHVTCRTMQGNKEDGGLPPLASALPTSLTPLIA</sequence>